<evidence type="ECO:0000259" key="7">
    <source>
        <dbReference type="Pfam" id="PF14767"/>
    </source>
</evidence>
<comment type="subcellular location">
    <subcellularLocation>
        <location evidence="1">Nucleus</location>
    </subcellularLocation>
</comment>
<keyword evidence="4" id="KW-0862">Zinc</keyword>
<dbReference type="GO" id="GO:0006606">
    <property type="term" value="P:protein import into nucleus"/>
    <property type="evidence" value="ECO:0007669"/>
    <property type="project" value="TreeGrafter"/>
</dbReference>
<dbReference type="EMBL" id="KZ664669">
    <property type="protein sequence ID" value="PPS03963.1"/>
    <property type="molecule type" value="Genomic_DNA"/>
</dbReference>
<dbReference type="GO" id="GO:0008270">
    <property type="term" value="F:zinc ion binding"/>
    <property type="evidence" value="ECO:0007669"/>
    <property type="project" value="UniProtKB-KW"/>
</dbReference>
<dbReference type="OrthoDB" id="435311at2759"/>
<evidence type="ECO:0000259" key="8">
    <source>
        <dbReference type="Pfam" id="PF14768"/>
    </source>
</evidence>
<evidence type="ECO:0000313" key="9">
    <source>
        <dbReference type="EMBL" id="PPS03963.1"/>
    </source>
</evidence>
<dbReference type="GO" id="GO:0005634">
    <property type="term" value="C:nucleus"/>
    <property type="evidence" value="ECO:0007669"/>
    <property type="project" value="UniProtKB-SubCell"/>
</dbReference>
<protein>
    <recommendedName>
        <fullName evidence="11">RPA-interacting protein N-terminal domain-containing protein</fullName>
    </recommendedName>
</protein>
<dbReference type="InterPro" id="IPR028155">
    <property type="entry name" value="RPA_interact_central"/>
</dbReference>
<dbReference type="Pfam" id="PF14766">
    <property type="entry name" value="RPA_interact_N"/>
    <property type="match status" value="1"/>
</dbReference>
<proteinExistence type="predicted"/>
<dbReference type="Pfam" id="PF14767">
    <property type="entry name" value="RPA_interact_M"/>
    <property type="match status" value="1"/>
</dbReference>
<keyword evidence="5" id="KW-0539">Nucleus</keyword>
<dbReference type="InterPro" id="IPR028156">
    <property type="entry name" value="RIP"/>
</dbReference>
<dbReference type="Pfam" id="PF14768">
    <property type="entry name" value="RPA_interact_C"/>
    <property type="match status" value="1"/>
</dbReference>
<name>A0A2P5XKS8_GOSBA</name>
<dbReference type="InterPro" id="IPR028158">
    <property type="entry name" value="RPA_interact_N_dom"/>
</dbReference>
<evidence type="ECO:0008006" key="11">
    <source>
        <dbReference type="Google" id="ProtNLM"/>
    </source>
</evidence>
<evidence type="ECO:0000256" key="1">
    <source>
        <dbReference type="ARBA" id="ARBA00004123"/>
    </source>
</evidence>
<keyword evidence="3" id="KW-0863">Zinc-finger</keyword>
<evidence type="ECO:0000256" key="4">
    <source>
        <dbReference type="ARBA" id="ARBA00022833"/>
    </source>
</evidence>
<evidence type="ECO:0000256" key="2">
    <source>
        <dbReference type="ARBA" id="ARBA00022723"/>
    </source>
</evidence>
<dbReference type="AlphaFoldDB" id="A0A2P5XKS8"/>
<evidence type="ECO:0000313" key="10">
    <source>
        <dbReference type="Proteomes" id="UP000239757"/>
    </source>
</evidence>
<evidence type="ECO:0000259" key="6">
    <source>
        <dbReference type="Pfam" id="PF14766"/>
    </source>
</evidence>
<reference evidence="9 10" key="1">
    <citation type="submission" date="2015-01" db="EMBL/GenBank/DDBJ databases">
        <title>Genome of allotetraploid Gossypium barbadense reveals genomic plasticity and fiber elongation in cotton evolution.</title>
        <authorList>
            <person name="Chen X."/>
            <person name="Liu X."/>
            <person name="Zhao B."/>
            <person name="Zheng H."/>
            <person name="Hu Y."/>
            <person name="Lu G."/>
            <person name="Yang C."/>
            <person name="Chen J."/>
            <person name="Shan C."/>
            <person name="Zhang L."/>
            <person name="Zhou Y."/>
            <person name="Wang L."/>
            <person name="Guo W."/>
            <person name="Bai Y."/>
            <person name="Ruan J."/>
            <person name="Shangguan X."/>
            <person name="Mao Y."/>
            <person name="Jiang J."/>
            <person name="Zhu Y."/>
            <person name="Lei J."/>
            <person name="Kang H."/>
            <person name="Chen S."/>
            <person name="He X."/>
            <person name="Wang R."/>
            <person name="Wang Y."/>
            <person name="Chen J."/>
            <person name="Wang L."/>
            <person name="Yu S."/>
            <person name="Wang B."/>
            <person name="Wei J."/>
            <person name="Song S."/>
            <person name="Lu X."/>
            <person name="Gao Z."/>
            <person name="Gu W."/>
            <person name="Deng X."/>
            <person name="Ma D."/>
            <person name="Wang S."/>
            <person name="Liang W."/>
            <person name="Fang L."/>
            <person name="Cai C."/>
            <person name="Zhu X."/>
            <person name="Zhou B."/>
            <person name="Zhang Y."/>
            <person name="Chen Z."/>
            <person name="Xu S."/>
            <person name="Zhu R."/>
            <person name="Wang S."/>
            <person name="Zhang T."/>
            <person name="Zhao G."/>
        </authorList>
    </citation>
    <scope>NUCLEOTIDE SEQUENCE [LARGE SCALE GENOMIC DNA]</scope>
    <source>
        <strain evidence="10">cv. Xinhai21</strain>
        <tissue evidence="9">Leaf</tissue>
    </source>
</reference>
<dbReference type="InterPro" id="IPR028159">
    <property type="entry name" value="RPA_interact_C_dom"/>
</dbReference>
<gene>
    <name evidence="9" type="ORF">GOBAR_AA16694</name>
</gene>
<dbReference type="PANTHER" id="PTHR31742:SF1">
    <property type="entry name" value="RPA-INTERACTING PROTEIN"/>
    <property type="match status" value="1"/>
</dbReference>
<feature type="domain" description="RPA-interacting protein C-terminal" evidence="8">
    <location>
        <begin position="165"/>
        <end position="220"/>
    </location>
</feature>
<dbReference type="Proteomes" id="UP000239757">
    <property type="component" value="Unassembled WGS sequence"/>
</dbReference>
<evidence type="ECO:0000256" key="3">
    <source>
        <dbReference type="ARBA" id="ARBA00022771"/>
    </source>
</evidence>
<accession>A0A2P5XKS8</accession>
<feature type="domain" description="RPA-interacting protein N-terminal" evidence="6">
    <location>
        <begin position="20"/>
        <end position="55"/>
    </location>
</feature>
<sequence>MEPKMEDTCPIIQRPSLKTHPRFNNYSLWKHKLRENCYKRVREDRTRLLWKMRLPAAQSFNHKEFINTAFQDIVSDELKKIKGSPISDCLESSNSVSSAPDELWEYSGLQDAYQGECEEILLEMQRIFYEDLRREPAGKEPKEGIESWEDEQDEYLARAVYEHMQLNDEQVNLDVLRDRLAEAHVDHLERGCRLKPKFCLETKFGLTALYILCQDCCTFEIVI</sequence>
<dbReference type="PANTHER" id="PTHR31742">
    <property type="entry name" value="RPA-INTERACTING PROTEIN RPAIN"/>
    <property type="match status" value="1"/>
</dbReference>
<feature type="domain" description="RPA-interacting protein central" evidence="7">
    <location>
        <begin position="69"/>
        <end position="160"/>
    </location>
</feature>
<keyword evidence="2" id="KW-0479">Metal-binding</keyword>
<organism evidence="9 10">
    <name type="scientific">Gossypium barbadense</name>
    <name type="common">Sea Island cotton</name>
    <name type="synonym">Hibiscus barbadensis</name>
    <dbReference type="NCBI Taxonomy" id="3634"/>
    <lineage>
        <taxon>Eukaryota</taxon>
        <taxon>Viridiplantae</taxon>
        <taxon>Streptophyta</taxon>
        <taxon>Embryophyta</taxon>
        <taxon>Tracheophyta</taxon>
        <taxon>Spermatophyta</taxon>
        <taxon>Magnoliopsida</taxon>
        <taxon>eudicotyledons</taxon>
        <taxon>Gunneridae</taxon>
        <taxon>Pentapetalae</taxon>
        <taxon>rosids</taxon>
        <taxon>malvids</taxon>
        <taxon>Malvales</taxon>
        <taxon>Malvaceae</taxon>
        <taxon>Malvoideae</taxon>
        <taxon>Gossypium</taxon>
    </lineage>
</organism>
<evidence type="ECO:0000256" key="5">
    <source>
        <dbReference type="ARBA" id="ARBA00023242"/>
    </source>
</evidence>